<accession>A0A0A9BH33</accession>
<proteinExistence type="predicted"/>
<name>A0A0A9BH33_ARUDO</name>
<dbReference type="AlphaFoldDB" id="A0A0A9BH33"/>
<evidence type="ECO:0000313" key="1">
    <source>
        <dbReference type="EMBL" id="JAD61478.1"/>
    </source>
</evidence>
<organism evidence="1">
    <name type="scientific">Arundo donax</name>
    <name type="common">Giant reed</name>
    <name type="synonym">Donax arundinaceus</name>
    <dbReference type="NCBI Taxonomy" id="35708"/>
    <lineage>
        <taxon>Eukaryota</taxon>
        <taxon>Viridiplantae</taxon>
        <taxon>Streptophyta</taxon>
        <taxon>Embryophyta</taxon>
        <taxon>Tracheophyta</taxon>
        <taxon>Spermatophyta</taxon>
        <taxon>Magnoliopsida</taxon>
        <taxon>Liliopsida</taxon>
        <taxon>Poales</taxon>
        <taxon>Poaceae</taxon>
        <taxon>PACMAD clade</taxon>
        <taxon>Arundinoideae</taxon>
        <taxon>Arundineae</taxon>
        <taxon>Arundo</taxon>
    </lineage>
</organism>
<protein>
    <submittedName>
        <fullName evidence="1">Uncharacterized protein</fullName>
    </submittedName>
</protein>
<reference evidence="1" key="2">
    <citation type="journal article" date="2015" name="Data Brief">
        <title>Shoot transcriptome of the giant reed, Arundo donax.</title>
        <authorList>
            <person name="Barrero R.A."/>
            <person name="Guerrero F.D."/>
            <person name="Moolhuijzen P."/>
            <person name="Goolsby J.A."/>
            <person name="Tidwell J."/>
            <person name="Bellgard S.E."/>
            <person name="Bellgard M.I."/>
        </authorList>
    </citation>
    <scope>NUCLEOTIDE SEQUENCE</scope>
    <source>
        <tissue evidence="1">Shoot tissue taken approximately 20 cm above the soil surface</tissue>
    </source>
</reference>
<dbReference type="EMBL" id="GBRH01236417">
    <property type="protein sequence ID" value="JAD61478.1"/>
    <property type="molecule type" value="Transcribed_RNA"/>
</dbReference>
<sequence>MLAHPAAATCLKPKHRLATLQQPGRTPCALALLTFGLKTHTEGACTSCGGGSEPMEATVQGGASR</sequence>
<reference evidence="1" key="1">
    <citation type="submission" date="2014-09" db="EMBL/GenBank/DDBJ databases">
        <authorList>
            <person name="Magalhaes I.L.F."/>
            <person name="Oliveira U."/>
            <person name="Santos F.R."/>
            <person name="Vidigal T.H.D.A."/>
            <person name="Brescovit A.D."/>
            <person name="Santos A.J."/>
        </authorList>
    </citation>
    <scope>NUCLEOTIDE SEQUENCE</scope>
    <source>
        <tissue evidence="1">Shoot tissue taken approximately 20 cm above the soil surface</tissue>
    </source>
</reference>